<dbReference type="PANTHER" id="PTHR30053">
    <property type="entry name" value="ELONGATION FACTOR P"/>
    <property type="match status" value="1"/>
</dbReference>
<dbReference type="HAMAP" id="MF_00141">
    <property type="entry name" value="EF_P"/>
    <property type="match status" value="1"/>
</dbReference>
<dbReference type="InterPro" id="IPR008991">
    <property type="entry name" value="Translation_prot_SH3-like_sf"/>
</dbReference>
<dbReference type="InterPro" id="IPR012340">
    <property type="entry name" value="NA-bd_OB-fold"/>
</dbReference>
<dbReference type="Gene3D" id="2.30.30.30">
    <property type="match status" value="1"/>
</dbReference>
<accession>A0ABR2YYC6</accession>
<evidence type="ECO:0000313" key="10">
    <source>
        <dbReference type="Proteomes" id="UP001491310"/>
    </source>
</evidence>
<gene>
    <name evidence="9" type="ORF">WJX75_004956</name>
</gene>
<sequence>MSSFLFQRGFTRGVEVGSQSSYGTTSCFTRRSSQPLKARGGLCIRASTISSNDFRPGVALELDNAPWRVQEFLHVKPGKGAAFVRTKLKNYITGNVVDRTFRGGETVQQAELEKKETQFTYQDGDDYVFMDNTTYEETRLKKDESWSKYLKEGAEVALLIWNGKVISVDSPPSVELEVVDTDPGLKGNTAAGGSKPATLETGAVIQVPLFITQGEKIQVDTRTDTYLGRGSKS</sequence>
<dbReference type="SMART" id="SM00841">
    <property type="entry name" value="Elong-fact-P_C"/>
    <property type="match status" value="1"/>
</dbReference>
<dbReference type="InterPro" id="IPR013185">
    <property type="entry name" value="Transl_elong_KOW-like"/>
</dbReference>
<dbReference type="NCBIfam" id="TIGR00038">
    <property type="entry name" value="efp"/>
    <property type="match status" value="1"/>
</dbReference>
<dbReference type="Pfam" id="PF09285">
    <property type="entry name" value="Elong-fact-P_C"/>
    <property type="match status" value="1"/>
</dbReference>
<dbReference type="InterPro" id="IPR001059">
    <property type="entry name" value="Transl_elong_P/YeiP_cen"/>
</dbReference>
<evidence type="ECO:0000259" key="8">
    <source>
        <dbReference type="SMART" id="SM01185"/>
    </source>
</evidence>
<evidence type="ECO:0000256" key="1">
    <source>
        <dbReference type="ARBA" id="ARBA00004496"/>
    </source>
</evidence>
<dbReference type="PANTHER" id="PTHR30053:SF12">
    <property type="entry name" value="ELONGATION FACTOR P (EF-P) FAMILY PROTEIN"/>
    <property type="match status" value="1"/>
</dbReference>
<dbReference type="Gene3D" id="2.40.50.140">
    <property type="entry name" value="Nucleic acid-binding proteins"/>
    <property type="match status" value="2"/>
</dbReference>
<keyword evidence="5" id="KW-0251">Elongation factor</keyword>
<dbReference type="InterPro" id="IPR015365">
    <property type="entry name" value="Elong-fact-P_C"/>
</dbReference>
<evidence type="ECO:0000256" key="4">
    <source>
        <dbReference type="ARBA" id="ARBA00022490"/>
    </source>
</evidence>
<dbReference type="Pfam" id="PF08207">
    <property type="entry name" value="EFP_N"/>
    <property type="match status" value="1"/>
</dbReference>
<comment type="similarity">
    <text evidence="3">Belongs to the elongation factor P family.</text>
</comment>
<keyword evidence="6" id="KW-0648">Protein biosynthesis</keyword>
<evidence type="ECO:0000256" key="5">
    <source>
        <dbReference type="ARBA" id="ARBA00022768"/>
    </source>
</evidence>
<dbReference type="SMART" id="SM01185">
    <property type="entry name" value="EFP"/>
    <property type="match status" value="1"/>
</dbReference>
<protein>
    <recommendedName>
        <fullName evidence="11">Elongation factor P</fullName>
    </recommendedName>
</protein>
<evidence type="ECO:0000256" key="2">
    <source>
        <dbReference type="ARBA" id="ARBA00004815"/>
    </source>
</evidence>
<proteinExistence type="inferred from homology"/>
<dbReference type="CDD" id="cd04470">
    <property type="entry name" value="S1_EF-P_repeat_1"/>
    <property type="match status" value="1"/>
</dbReference>
<dbReference type="InterPro" id="IPR011768">
    <property type="entry name" value="Transl_elongation_fac_P"/>
</dbReference>
<comment type="caution">
    <text evidence="9">The sequence shown here is derived from an EMBL/GenBank/DDBJ whole genome shotgun (WGS) entry which is preliminary data.</text>
</comment>
<dbReference type="Pfam" id="PF01132">
    <property type="entry name" value="EFP"/>
    <property type="match status" value="1"/>
</dbReference>
<dbReference type="SUPFAM" id="SSF50249">
    <property type="entry name" value="Nucleic acid-binding proteins"/>
    <property type="match status" value="2"/>
</dbReference>
<feature type="domain" description="Translation elongation factor P/YeiP central" evidence="8">
    <location>
        <begin position="114"/>
        <end position="166"/>
    </location>
</feature>
<dbReference type="EMBL" id="JALJOT010000003">
    <property type="protein sequence ID" value="KAK9916619.1"/>
    <property type="molecule type" value="Genomic_DNA"/>
</dbReference>
<feature type="domain" description="Elongation factor P C-terminal" evidence="7">
    <location>
        <begin position="174"/>
        <end position="229"/>
    </location>
</feature>
<dbReference type="InterPro" id="IPR013852">
    <property type="entry name" value="Transl_elong_P/YeiP_CS"/>
</dbReference>
<dbReference type="CDD" id="cd05794">
    <property type="entry name" value="S1_EF-P_repeat_2"/>
    <property type="match status" value="1"/>
</dbReference>
<comment type="subcellular location">
    <subcellularLocation>
        <location evidence="1">Cytoplasm</location>
    </subcellularLocation>
</comment>
<organism evidence="9 10">
    <name type="scientific">Coccomyxa subellipsoidea</name>
    <dbReference type="NCBI Taxonomy" id="248742"/>
    <lineage>
        <taxon>Eukaryota</taxon>
        <taxon>Viridiplantae</taxon>
        <taxon>Chlorophyta</taxon>
        <taxon>core chlorophytes</taxon>
        <taxon>Trebouxiophyceae</taxon>
        <taxon>Trebouxiophyceae incertae sedis</taxon>
        <taxon>Coccomyxaceae</taxon>
        <taxon>Coccomyxa</taxon>
    </lineage>
</organism>
<dbReference type="SUPFAM" id="SSF50104">
    <property type="entry name" value="Translation proteins SH3-like domain"/>
    <property type="match status" value="1"/>
</dbReference>
<keyword evidence="10" id="KW-1185">Reference proteome</keyword>
<evidence type="ECO:0000313" key="9">
    <source>
        <dbReference type="EMBL" id="KAK9916619.1"/>
    </source>
</evidence>
<dbReference type="Proteomes" id="UP001491310">
    <property type="component" value="Unassembled WGS sequence"/>
</dbReference>
<comment type="pathway">
    <text evidence="2">Protein biosynthesis; polypeptide chain elongation.</text>
</comment>
<evidence type="ECO:0000256" key="3">
    <source>
        <dbReference type="ARBA" id="ARBA00009479"/>
    </source>
</evidence>
<keyword evidence="4" id="KW-0963">Cytoplasm</keyword>
<evidence type="ECO:0000256" key="6">
    <source>
        <dbReference type="ARBA" id="ARBA00022917"/>
    </source>
</evidence>
<evidence type="ECO:0000259" key="7">
    <source>
        <dbReference type="SMART" id="SM00841"/>
    </source>
</evidence>
<dbReference type="InterPro" id="IPR020599">
    <property type="entry name" value="Transl_elong_fac_P/YeiP"/>
</dbReference>
<dbReference type="NCBIfam" id="NF001810">
    <property type="entry name" value="PRK00529.1"/>
    <property type="match status" value="1"/>
</dbReference>
<name>A0ABR2YYC6_9CHLO</name>
<dbReference type="PROSITE" id="PS01275">
    <property type="entry name" value="EFP"/>
    <property type="match status" value="1"/>
</dbReference>
<reference evidence="9 10" key="1">
    <citation type="journal article" date="2024" name="Nat. Commun.">
        <title>Phylogenomics reveals the evolutionary origins of lichenization in chlorophyte algae.</title>
        <authorList>
            <person name="Puginier C."/>
            <person name="Libourel C."/>
            <person name="Otte J."/>
            <person name="Skaloud P."/>
            <person name="Haon M."/>
            <person name="Grisel S."/>
            <person name="Petersen M."/>
            <person name="Berrin J.G."/>
            <person name="Delaux P.M."/>
            <person name="Dal Grande F."/>
            <person name="Keller J."/>
        </authorList>
    </citation>
    <scope>NUCLEOTIDE SEQUENCE [LARGE SCALE GENOMIC DNA]</scope>
    <source>
        <strain evidence="9 10">SAG 216-7</strain>
    </source>
</reference>
<dbReference type="InterPro" id="IPR014722">
    <property type="entry name" value="Rib_uL2_dom2"/>
</dbReference>
<evidence type="ECO:0008006" key="11">
    <source>
        <dbReference type="Google" id="ProtNLM"/>
    </source>
</evidence>